<dbReference type="Proteomes" id="UP000318571">
    <property type="component" value="Chromosome 12"/>
</dbReference>
<protein>
    <submittedName>
        <fullName evidence="2">Uncharacterized protein</fullName>
    </submittedName>
</protein>
<comment type="caution">
    <text evidence="2">The sequence shown here is derived from an EMBL/GenBank/DDBJ whole genome shotgun (WGS) entry which is preliminary data.</text>
</comment>
<keyword evidence="1" id="KW-1133">Transmembrane helix</keyword>
<keyword evidence="3" id="KW-1185">Reference proteome</keyword>
<dbReference type="AlphaFoldDB" id="A0A553PU19"/>
<gene>
    <name evidence="2" type="ORF">TCAL_14490</name>
</gene>
<proteinExistence type="predicted"/>
<feature type="transmembrane region" description="Helical" evidence="1">
    <location>
        <begin position="49"/>
        <end position="70"/>
    </location>
</feature>
<evidence type="ECO:0000313" key="2">
    <source>
        <dbReference type="EMBL" id="TRY81181.1"/>
    </source>
</evidence>
<evidence type="ECO:0000313" key="3">
    <source>
        <dbReference type="Proteomes" id="UP000318571"/>
    </source>
</evidence>
<reference evidence="2 3" key="1">
    <citation type="journal article" date="2018" name="Nat. Ecol. Evol.">
        <title>Genomic signatures of mitonuclear coevolution across populations of Tigriopus californicus.</title>
        <authorList>
            <person name="Barreto F.S."/>
            <person name="Watson E.T."/>
            <person name="Lima T.G."/>
            <person name="Willett C.S."/>
            <person name="Edmands S."/>
            <person name="Li W."/>
            <person name="Burton R.S."/>
        </authorList>
    </citation>
    <scope>NUCLEOTIDE SEQUENCE [LARGE SCALE GENOMIC DNA]</scope>
    <source>
        <strain evidence="2 3">San Diego</strain>
    </source>
</reference>
<sequence>MVDRYLGNAFTGCLFSTSTAAVWRSYWTGSTNLKSIDHLANFVNAQLDILALLGILVEVVYLGLWASLGLMGQQASPDYLDLQEFRVIQVNLDVTEYQAPPGQLVRQALLDQTEHQALMGPLE</sequence>
<dbReference type="EMBL" id="VCGU01000001">
    <property type="protein sequence ID" value="TRY81181.1"/>
    <property type="molecule type" value="Genomic_DNA"/>
</dbReference>
<evidence type="ECO:0000256" key="1">
    <source>
        <dbReference type="SAM" id="Phobius"/>
    </source>
</evidence>
<accession>A0A553PU19</accession>
<keyword evidence="1" id="KW-0812">Transmembrane</keyword>
<organism evidence="2 3">
    <name type="scientific">Tigriopus californicus</name>
    <name type="common">Marine copepod</name>
    <dbReference type="NCBI Taxonomy" id="6832"/>
    <lineage>
        <taxon>Eukaryota</taxon>
        <taxon>Metazoa</taxon>
        <taxon>Ecdysozoa</taxon>
        <taxon>Arthropoda</taxon>
        <taxon>Crustacea</taxon>
        <taxon>Multicrustacea</taxon>
        <taxon>Hexanauplia</taxon>
        <taxon>Copepoda</taxon>
        <taxon>Harpacticoida</taxon>
        <taxon>Harpacticidae</taxon>
        <taxon>Tigriopus</taxon>
    </lineage>
</organism>
<name>A0A553PU19_TIGCA</name>
<keyword evidence="1" id="KW-0472">Membrane</keyword>